<evidence type="ECO:0000313" key="9">
    <source>
        <dbReference type="Proteomes" id="UP000199339"/>
    </source>
</evidence>
<dbReference type="GO" id="GO:0006298">
    <property type="term" value="P:mismatch repair"/>
    <property type="evidence" value="ECO:0007669"/>
    <property type="project" value="UniProtKB-UniRule"/>
</dbReference>
<evidence type="ECO:0000259" key="7">
    <source>
        <dbReference type="Pfam" id="PF04480"/>
    </source>
</evidence>
<keyword evidence="2 6" id="KW-0255">Endonuclease</keyword>
<dbReference type="Pfam" id="PF03852">
    <property type="entry name" value="Vsr"/>
    <property type="match status" value="1"/>
</dbReference>
<sequence>MVDVLTSSQRSFCMSQIRSKNTKPEIALRKALWHCGFRYRVKNSLPGRPDIVFSGSKTAIFVDGCFWHKCPDHFVYPKNRAGFWREKIEGNVQRDRRVEEMLRTQGWFALRFWEHEIMESPDDCVRRVAEILEQRRRI</sequence>
<dbReference type="GO" id="GO:0016787">
    <property type="term" value="F:hydrolase activity"/>
    <property type="evidence" value="ECO:0007669"/>
    <property type="project" value="UniProtKB-KW"/>
</dbReference>
<evidence type="ECO:0000256" key="5">
    <source>
        <dbReference type="ARBA" id="ARBA00023204"/>
    </source>
</evidence>
<keyword evidence="3 6" id="KW-0227">DNA damage</keyword>
<name>A0A1I4ZZR9_9GAMM</name>
<keyword evidence="9" id="KW-1185">Reference proteome</keyword>
<dbReference type="RefSeq" id="WP_092006485.1">
    <property type="nucleotide sequence ID" value="NZ_FOUR01000010.1"/>
</dbReference>
<dbReference type="SUPFAM" id="SSF52980">
    <property type="entry name" value="Restriction endonuclease-like"/>
    <property type="match status" value="1"/>
</dbReference>
<reference evidence="9" key="1">
    <citation type="submission" date="2016-10" db="EMBL/GenBank/DDBJ databases">
        <authorList>
            <person name="Varghese N."/>
            <person name="Submissions S."/>
        </authorList>
    </citation>
    <scope>NUCLEOTIDE SEQUENCE [LARGE SCALE GENOMIC DNA]</scope>
    <source>
        <strain evidence="9">CGMCC 1.6775</strain>
    </source>
</reference>
<keyword evidence="4 6" id="KW-0378">Hydrolase</keyword>
<accession>A0A1I4ZZR9</accession>
<evidence type="ECO:0000256" key="2">
    <source>
        <dbReference type="ARBA" id="ARBA00022759"/>
    </source>
</evidence>
<comment type="function">
    <text evidence="6">May nick specific sequences that contain T:G mispairs resulting from m5C-deamination.</text>
</comment>
<dbReference type="Proteomes" id="UP000199339">
    <property type="component" value="Unassembled WGS sequence"/>
</dbReference>
<dbReference type="NCBIfam" id="TIGR00632">
    <property type="entry name" value="vsr"/>
    <property type="match status" value="1"/>
</dbReference>
<evidence type="ECO:0000256" key="6">
    <source>
        <dbReference type="PIRNR" id="PIRNR018267"/>
    </source>
</evidence>
<evidence type="ECO:0000313" key="8">
    <source>
        <dbReference type="EMBL" id="SFN55734.1"/>
    </source>
</evidence>
<dbReference type="Pfam" id="PF04480">
    <property type="entry name" value="DUF559"/>
    <property type="match status" value="1"/>
</dbReference>
<dbReference type="GO" id="GO:0004519">
    <property type="term" value="F:endonuclease activity"/>
    <property type="evidence" value="ECO:0007669"/>
    <property type="project" value="UniProtKB-KW"/>
</dbReference>
<dbReference type="CDD" id="cd00221">
    <property type="entry name" value="Vsr"/>
    <property type="match status" value="1"/>
</dbReference>
<evidence type="ECO:0000256" key="3">
    <source>
        <dbReference type="ARBA" id="ARBA00022763"/>
    </source>
</evidence>
<dbReference type="EMBL" id="FOUR01000010">
    <property type="protein sequence ID" value="SFN55734.1"/>
    <property type="molecule type" value="Genomic_DNA"/>
</dbReference>
<dbReference type="AlphaFoldDB" id="A0A1I4ZZR9"/>
<dbReference type="InterPro" id="IPR011335">
    <property type="entry name" value="Restrct_endonuc-II-like"/>
</dbReference>
<gene>
    <name evidence="8" type="ORF">SAMN04487961_3373</name>
</gene>
<dbReference type="EC" id="3.1.-.-" evidence="6"/>
<evidence type="ECO:0000256" key="4">
    <source>
        <dbReference type="ARBA" id="ARBA00022801"/>
    </source>
</evidence>
<keyword evidence="5 6" id="KW-0234">DNA repair</keyword>
<keyword evidence="1 6" id="KW-0540">Nuclease</keyword>
<protein>
    <recommendedName>
        <fullName evidence="6">Very short patch repair endonuclease</fullName>
        <ecNumber evidence="6">3.1.-.-</ecNumber>
    </recommendedName>
</protein>
<comment type="similarity">
    <text evidence="6">Belongs to the vsr family.</text>
</comment>
<proteinExistence type="inferred from homology"/>
<dbReference type="Gene3D" id="3.40.960.10">
    <property type="entry name" value="VSR Endonuclease"/>
    <property type="match status" value="1"/>
</dbReference>
<dbReference type="InterPro" id="IPR004603">
    <property type="entry name" value="DNA_mismatch_endonuc_vsr"/>
</dbReference>
<feature type="domain" description="DUF559" evidence="7">
    <location>
        <begin position="91"/>
        <end position="132"/>
    </location>
</feature>
<dbReference type="InterPro" id="IPR007569">
    <property type="entry name" value="DUF559"/>
</dbReference>
<organism evidence="8 9">
    <name type="scientific">Marinobacter pelagius</name>
    <dbReference type="NCBI Taxonomy" id="379482"/>
    <lineage>
        <taxon>Bacteria</taxon>
        <taxon>Pseudomonadati</taxon>
        <taxon>Pseudomonadota</taxon>
        <taxon>Gammaproteobacteria</taxon>
        <taxon>Pseudomonadales</taxon>
        <taxon>Marinobacteraceae</taxon>
        <taxon>Marinobacter</taxon>
    </lineage>
</organism>
<evidence type="ECO:0000256" key="1">
    <source>
        <dbReference type="ARBA" id="ARBA00022722"/>
    </source>
</evidence>
<dbReference type="PIRSF" id="PIRSF018267">
    <property type="entry name" value="VSR_endonuc"/>
    <property type="match status" value="1"/>
</dbReference>
<dbReference type="OrthoDB" id="9801520at2"/>